<comment type="caution">
    <text evidence="1">The sequence shown here is derived from an EMBL/GenBank/DDBJ whole genome shotgun (WGS) entry which is preliminary data.</text>
</comment>
<protein>
    <submittedName>
        <fullName evidence="1">Uncharacterized protein</fullName>
    </submittedName>
</protein>
<organism evidence="1 2">
    <name type="scientific">Gordonia spumicola</name>
    <dbReference type="NCBI Taxonomy" id="589161"/>
    <lineage>
        <taxon>Bacteria</taxon>
        <taxon>Bacillati</taxon>
        <taxon>Actinomycetota</taxon>
        <taxon>Actinomycetes</taxon>
        <taxon>Mycobacteriales</taxon>
        <taxon>Gordoniaceae</taxon>
        <taxon>Gordonia</taxon>
    </lineage>
</organism>
<accession>A0A7I9V635</accession>
<keyword evidence="2" id="KW-1185">Reference proteome</keyword>
<evidence type="ECO:0000313" key="2">
    <source>
        <dbReference type="Proteomes" id="UP000444960"/>
    </source>
</evidence>
<dbReference type="AlphaFoldDB" id="A0A7I9V635"/>
<dbReference type="EMBL" id="BJOV01000003">
    <property type="protein sequence ID" value="GEE00828.1"/>
    <property type="molecule type" value="Genomic_DNA"/>
</dbReference>
<evidence type="ECO:0000313" key="1">
    <source>
        <dbReference type="EMBL" id="GEE00828.1"/>
    </source>
</evidence>
<sequence>MPPCSARPRYRARSFTFTGYHPLVLEDLNKKAKKAGLHVAVSKKADLYSIRKMKNGKLVAKNIDIDDVLALIKKYK</sequence>
<proteinExistence type="predicted"/>
<gene>
    <name evidence="1" type="ORF">nbrc107696_12740</name>
</gene>
<reference evidence="2" key="1">
    <citation type="submission" date="2019-06" db="EMBL/GenBank/DDBJ databases">
        <title>Gordonia isolated from sludge of a wastewater treatment plant.</title>
        <authorList>
            <person name="Tamura T."/>
            <person name="Aoyama K."/>
            <person name="Kang Y."/>
            <person name="Saito S."/>
            <person name="Akiyama N."/>
            <person name="Yazawa K."/>
            <person name="Gonoi T."/>
            <person name="Mikami Y."/>
        </authorList>
    </citation>
    <scope>NUCLEOTIDE SEQUENCE [LARGE SCALE GENOMIC DNA]</scope>
    <source>
        <strain evidence="2">NBRC 107696</strain>
    </source>
</reference>
<name>A0A7I9V635_9ACTN</name>
<dbReference type="Proteomes" id="UP000444960">
    <property type="component" value="Unassembled WGS sequence"/>
</dbReference>